<dbReference type="RefSeq" id="WP_177717792.1">
    <property type="nucleotide sequence ID" value="NZ_JACRSQ010000001.1"/>
</dbReference>
<feature type="domain" description="Bacterial alpha-L-rhamnosidase N-terminal" evidence="5">
    <location>
        <begin position="36"/>
        <end position="207"/>
    </location>
</feature>
<dbReference type="GO" id="GO:0005975">
    <property type="term" value="P:carbohydrate metabolic process"/>
    <property type="evidence" value="ECO:0007669"/>
    <property type="project" value="InterPro"/>
</dbReference>
<organism evidence="8 9">
    <name type="scientific">Bianquea renquensis</name>
    <dbReference type="NCBI Taxonomy" id="2763661"/>
    <lineage>
        <taxon>Bacteria</taxon>
        <taxon>Bacillati</taxon>
        <taxon>Bacillota</taxon>
        <taxon>Clostridia</taxon>
        <taxon>Eubacteriales</taxon>
        <taxon>Bianqueaceae</taxon>
        <taxon>Bianquea</taxon>
    </lineage>
</organism>
<dbReference type="Pfam" id="PF17390">
    <property type="entry name" value="Bac_rhamnosid_C"/>
    <property type="match status" value="1"/>
</dbReference>
<feature type="domain" description="Alpha-L-rhamnosidase six-hairpin glycosidase" evidence="6">
    <location>
        <begin position="315"/>
        <end position="638"/>
    </location>
</feature>
<dbReference type="Pfam" id="PF08531">
    <property type="entry name" value="Bac_rhamnosid_N"/>
    <property type="match status" value="1"/>
</dbReference>
<keyword evidence="9" id="KW-1185">Reference proteome</keyword>
<dbReference type="Pfam" id="PF05592">
    <property type="entry name" value="Bac_rhamnosid"/>
    <property type="match status" value="1"/>
</dbReference>
<evidence type="ECO:0000256" key="3">
    <source>
        <dbReference type="ARBA" id="ARBA00022801"/>
    </source>
</evidence>
<comment type="catalytic activity">
    <reaction evidence="1">
        <text>Hydrolysis of terminal non-reducing alpha-L-rhamnose residues in alpha-L-rhamnosides.</text>
        <dbReference type="EC" id="3.2.1.40"/>
    </reaction>
</comment>
<name>A0A926I054_9FIRM</name>
<evidence type="ECO:0000259" key="5">
    <source>
        <dbReference type="Pfam" id="PF08531"/>
    </source>
</evidence>
<evidence type="ECO:0000256" key="2">
    <source>
        <dbReference type="ARBA" id="ARBA00012652"/>
    </source>
</evidence>
<dbReference type="Pfam" id="PF17389">
    <property type="entry name" value="Bac_rhamnosid6H"/>
    <property type="match status" value="1"/>
</dbReference>
<feature type="domain" description="Alpha-L-rhamnosidase C-terminal" evidence="7">
    <location>
        <begin position="641"/>
        <end position="715"/>
    </location>
</feature>
<dbReference type="InterPro" id="IPR012341">
    <property type="entry name" value="6hp_glycosidase-like_sf"/>
</dbReference>
<dbReference type="Gene3D" id="2.60.420.10">
    <property type="entry name" value="Maltose phosphorylase, domain 3"/>
    <property type="match status" value="1"/>
</dbReference>
<evidence type="ECO:0000259" key="6">
    <source>
        <dbReference type="Pfam" id="PF17389"/>
    </source>
</evidence>
<dbReference type="InterPro" id="IPR008902">
    <property type="entry name" value="Rhamnosid_concanavalin"/>
</dbReference>
<dbReference type="InterPro" id="IPR035396">
    <property type="entry name" value="Bac_rhamnosid6H"/>
</dbReference>
<evidence type="ECO:0000313" key="8">
    <source>
        <dbReference type="EMBL" id="MBC8542118.1"/>
    </source>
</evidence>
<sequence>MTDKEMFGEARWVSPGSGTDTPCLRKVFESKGGETGRITICGLGFFELYINGHRVNEEVFVPVNSDYHPMPHAHCVQAFGEELRHRIYCMTFDISEWLREGDNCIGVMLGPGYYASEPRYGDVKACWTIELIDEDSGVRRSDSDETVKWAQGPVLTSDFYRGETQDDNYRMEGWMEPEYEDAAWHAVEVVPAPDSEYYLQDCPADRVIRHCEPILIQETDTHRLYDVGENISGYPIIRCDSRTPQAILLRVGEERAPEGGLEEARVHWQQSRFQTDGTPRRYHTRFTWNAFRYVEVTKNAVVEDCAVVHSAVAVTSTFSSGQETLNWLYEAYLRTQLCNMHGGIPSDCPHLERHGYTGDGQLTCEAAMLLLDGQAFYRKWIRDISDCQDRHSGHVQYTAPYFHAGGGPGGWGCAIVEVPYVYYRQYGDTQVLEELYPQMLRYFDYLDAHSEEDLVVSDQPGLWCLGDWCTPEPIQIPEPLVNTYYYVKSLHRVMEIATILDRPDDIVDLALRAQQKSIALVKQYYDPETGDFAGNVQGANAFMVDLGLGDERTLHNMVSRYESSGMYDTGIFGTDVVTRVLFERGYGQLAYDLLTSEGQYSFANWKRQGATTLWEYWTGERSHSHPMFGAVSRYLFQYLLGIRQRPESAGYQSIEIAPYPIPELSHIKGSIMTPRGEIRVEIRRKDGKARFQIHVAPNVQAEFSYGTNRQRLEAGDHTICVNEIG</sequence>
<accession>A0A926I054</accession>
<reference evidence="8" key="1">
    <citation type="submission" date="2020-08" db="EMBL/GenBank/DDBJ databases">
        <title>Genome public.</title>
        <authorList>
            <person name="Liu C."/>
            <person name="Sun Q."/>
        </authorList>
    </citation>
    <scope>NUCLEOTIDE SEQUENCE</scope>
    <source>
        <strain evidence="8">NSJ-32</strain>
    </source>
</reference>
<keyword evidence="3 8" id="KW-0378">Hydrolase</keyword>
<evidence type="ECO:0000259" key="7">
    <source>
        <dbReference type="Pfam" id="PF17390"/>
    </source>
</evidence>
<dbReference type="Gene3D" id="1.50.10.10">
    <property type="match status" value="1"/>
</dbReference>
<dbReference type="PANTHER" id="PTHR33307">
    <property type="entry name" value="ALPHA-RHAMNOSIDASE (EUROFUNG)"/>
    <property type="match status" value="1"/>
</dbReference>
<gene>
    <name evidence="8" type="ORF">H8730_00955</name>
</gene>
<feature type="domain" description="Alpha-L-rhamnosidase concanavalin-like" evidence="4">
    <location>
        <begin position="219"/>
        <end position="300"/>
    </location>
</feature>
<dbReference type="Proteomes" id="UP000657006">
    <property type="component" value="Unassembled WGS sequence"/>
</dbReference>
<dbReference type="PANTHER" id="PTHR33307:SF6">
    <property type="entry name" value="ALPHA-RHAMNOSIDASE (EUROFUNG)-RELATED"/>
    <property type="match status" value="1"/>
</dbReference>
<dbReference type="InterPro" id="IPR035398">
    <property type="entry name" value="Bac_rhamnosid_C"/>
</dbReference>
<protein>
    <recommendedName>
        <fullName evidence="2">alpha-L-rhamnosidase</fullName>
        <ecNumber evidence="2">3.2.1.40</ecNumber>
    </recommendedName>
</protein>
<evidence type="ECO:0000259" key="4">
    <source>
        <dbReference type="Pfam" id="PF05592"/>
    </source>
</evidence>
<dbReference type="SUPFAM" id="SSF48208">
    <property type="entry name" value="Six-hairpin glycosidases"/>
    <property type="match status" value="1"/>
</dbReference>
<dbReference type="AlphaFoldDB" id="A0A926I054"/>
<dbReference type="InterPro" id="IPR008928">
    <property type="entry name" value="6-hairpin_glycosidase_sf"/>
</dbReference>
<comment type="caution">
    <text evidence="8">The sequence shown here is derived from an EMBL/GenBank/DDBJ whole genome shotgun (WGS) entry which is preliminary data.</text>
</comment>
<dbReference type="InterPro" id="IPR016007">
    <property type="entry name" value="Alpha_rhamnosid"/>
</dbReference>
<proteinExistence type="predicted"/>
<dbReference type="Gene3D" id="2.60.120.260">
    <property type="entry name" value="Galactose-binding domain-like"/>
    <property type="match status" value="2"/>
</dbReference>
<dbReference type="EC" id="3.2.1.40" evidence="2"/>
<evidence type="ECO:0000256" key="1">
    <source>
        <dbReference type="ARBA" id="ARBA00001445"/>
    </source>
</evidence>
<dbReference type="InterPro" id="IPR013737">
    <property type="entry name" value="Bac_rhamnosid_N"/>
</dbReference>
<dbReference type="GO" id="GO:0030596">
    <property type="term" value="F:alpha-L-rhamnosidase activity"/>
    <property type="evidence" value="ECO:0007669"/>
    <property type="project" value="UniProtKB-EC"/>
</dbReference>
<dbReference type="EMBL" id="JACRSQ010000001">
    <property type="protein sequence ID" value="MBC8542118.1"/>
    <property type="molecule type" value="Genomic_DNA"/>
</dbReference>
<evidence type="ECO:0000313" key="9">
    <source>
        <dbReference type="Proteomes" id="UP000657006"/>
    </source>
</evidence>